<dbReference type="GO" id="GO:0009307">
    <property type="term" value="P:DNA restriction-modification system"/>
    <property type="evidence" value="ECO:0007669"/>
    <property type="project" value="InterPro"/>
</dbReference>
<keyword evidence="2" id="KW-0255">Endonuclease</keyword>
<keyword evidence="2" id="KW-0378">Hydrolase</keyword>
<dbReference type="EMBL" id="QSJW01000007">
    <property type="protein sequence ID" value="RHE11380.1"/>
    <property type="molecule type" value="Genomic_DNA"/>
</dbReference>
<evidence type="ECO:0000313" key="5">
    <source>
        <dbReference type="Proteomes" id="UP000284644"/>
    </source>
</evidence>
<name>A0A174LQY1_9FIRM</name>
<organism evidence="2 4">
    <name type="scientific">Blautia obeum</name>
    <dbReference type="NCBI Taxonomy" id="40520"/>
    <lineage>
        <taxon>Bacteria</taxon>
        <taxon>Bacillati</taxon>
        <taxon>Bacillota</taxon>
        <taxon>Clostridia</taxon>
        <taxon>Lachnospirales</taxon>
        <taxon>Lachnospiraceae</taxon>
        <taxon>Blautia</taxon>
    </lineage>
</organism>
<gene>
    <name evidence="3" type="ORF">DW767_12065</name>
    <name evidence="2" type="ORF">ERS852533_00818</name>
</gene>
<dbReference type="Proteomes" id="UP000095413">
    <property type="component" value="Unassembled WGS sequence"/>
</dbReference>
<dbReference type="GO" id="GO:0003677">
    <property type="term" value="F:DNA binding"/>
    <property type="evidence" value="ECO:0007669"/>
    <property type="project" value="InterPro"/>
</dbReference>
<reference evidence="3 5" key="2">
    <citation type="submission" date="2018-08" db="EMBL/GenBank/DDBJ databases">
        <title>A genome reference for cultivated species of the human gut microbiota.</title>
        <authorList>
            <person name="Zou Y."/>
            <person name="Xue W."/>
            <person name="Luo G."/>
        </authorList>
    </citation>
    <scope>NUCLEOTIDE SEQUENCE [LARGE SCALE GENOMIC DNA]</scope>
    <source>
        <strain evidence="3 5">AM29-25AC</strain>
    </source>
</reference>
<proteinExistence type="predicted"/>
<evidence type="ECO:0000259" key="1">
    <source>
        <dbReference type="Pfam" id="PF04471"/>
    </source>
</evidence>
<feature type="domain" description="Restriction endonuclease type IV Mrr" evidence="1">
    <location>
        <begin position="8"/>
        <end position="108"/>
    </location>
</feature>
<dbReference type="Gene3D" id="3.40.1350.10">
    <property type="match status" value="1"/>
</dbReference>
<evidence type="ECO:0000313" key="3">
    <source>
        <dbReference type="EMBL" id="RHE11380.1"/>
    </source>
</evidence>
<sequence length="325" mass="38305">MNNSISWFEDYIIRVLKEAEYNIVAHDKKLASGLGDIDIIAEKNENKYCVEVKFSRVTEKVVERINYISSMYKMIPLLITATELKEKRNYYHEKYSDVILIDITNLLYALKDNIELYNELVSRLPYSIEEIEPQQGVIELASLYHDDYTAGLIKQMELCQAGKDDFSNYEKLCIKLLKNIFADDLALWKEQQKSNNDLYRFDLLCRIKDGNEKSFWTILERYFNSKYIIFEFKNYTKPITQKEIYTTEKYLYKKALRSVAIIIAAKGYDDNALWASKGCLRENGKLILLLSTKELIVMNKMHMVQDQPCDYMLDKLDEFLMSLEK</sequence>
<evidence type="ECO:0000313" key="4">
    <source>
        <dbReference type="Proteomes" id="UP000095413"/>
    </source>
</evidence>
<dbReference type="OrthoDB" id="6691177at2"/>
<dbReference type="Pfam" id="PF04471">
    <property type="entry name" value="Mrr_cat"/>
    <property type="match status" value="1"/>
</dbReference>
<dbReference type="RefSeq" id="WP_055055504.1">
    <property type="nucleotide sequence ID" value="NZ_CZBA01000003.1"/>
</dbReference>
<evidence type="ECO:0000313" key="2">
    <source>
        <dbReference type="EMBL" id="CUP26592.1"/>
    </source>
</evidence>
<dbReference type="EMBL" id="CZBA01000003">
    <property type="protein sequence ID" value="CUP26592.1"/>
    <property type="molecule type" value="Genomic_DNA"/>
</dbReference>
<dbReference type="GO" id="GO:0004519">
    <property type="term" value="F:endonuclease activity"/>
    <property type="evidence" value="ECO:0007669"/>
    <property type="project" value="UniProtKB-KW"/>
</dbReference>
<dbReference type="AlphaFoldDB" id="A0A174LQY1"/>
<keyword evidence="2" id="KW-0540">Nuclease</keyword>
<dbReference type="InterPro" id="IPR011335">
    <property type="entry name" value="Restrct_endonuc-II-like"/>
</dbReference>
<dbReference type="Proteomes" id="UP000284644">
    <property type="component" value="Unassembled WGS sequence"/>
</dbReference>
<dbReference type="SUPFAM" id="SSF52980">
    <property type="entry name" value="Restriction endonuclease-like"/>
    <property type="match status" value="1"/>
</dbReference>
<protein>
    <submittedName>
        <fullName evidence="2">Predicted endonuclease (RecB family)</fullName>
    </submittedName>
</protein>
<dbReference type="InterPro" id="IPR011856">
    <property type="entry name" value="tRNA_endonuc-like_dom_sf"/>
</dbReference>
<dbReference type="InterPro" id="IPR007560">
    <property type="entry name" value="Restrct_endonuc_IV_Mrr"/>
</dbReference>
<accession>A0A174LQY1</accession>
<reference evidence="2 4" key="1">
    <citation type="submission" date="2015-09" db="EMBL/GenBank/DDBJ databases">
        <authorList>
            <consortium name="Pathogen Informatics"/>
        </authorList>
    </citation>
    <scope>NUCLEOTIDE SEQUENCE [LARGE SCALE GENOMIC DNA]</scope>
    <source>
        <strain evidence="2 4">2789STDY5834921</strain>
    </source>
</reference>